<organism evidence="1 2">
    <name type="scientific">candidate division WWE3 bacterium GW2011_GWB1_41_6</name>
    <dbReference type="NCBI Taxonomy" id="1619112"/>
    <lineage>
        <taxon>Bacteria</taxon>
        <taxon>Katanobacteria</taxon>
    </lineage>
</organism>
<evidence type="ECO:0000313" key="2">
    <source>
        <dbReference type="Proteomes" id="UP000034163"/>
    </source>
</evidence>
<sequence length="303" mass="33116">TLKVQFSQNAANWYSSSGVEDGWDTLSEGNYIADIDAIDLSGLVWTGRNFYYKVQFESNSPTNDSAPILDEIVVYNTPGTCVSTQYATLVTADSSLGNGNIYELNGGNPTIRGFKYGLTQTDTWDVHEEGDFTTGSYSLDVTVLDPLTTYYIRAYATNPRGITYGDWVSFTTSGNYSSSGTLTSTNFLSGYEVETINRFVYNLTDKPEDTTATIQFSQDGETWYNSAGTPGGTDTMKKGINSVNLVDLEWTGDNFYYQIEFTSATGDETPALSEVSVLINDPPGIRLEGVQMEGICVGDAPCF</sequence>
<dbReference type="AlphaFoldDB" id="A0A0G0WWN0"/>
<dbReference type="Proteomes" id="UP000034163">
    <property type="component" value="Unassembled WGS sequence"/>
</dbReference>
<name>A0A0G0WWN0_UNCKA</name>
<feature type="non-terminal residue" evidence="1">
    <location>
        <position position="1"/>
    </location>
</feature>
<comment type="caution">
    <text evidence="1">The sequence shown here is derived from an EMBL/GenBank/DDBJ whole genome shotgun (WGS) entry which is preliminary data.</text>
</comment>
<gene>
    <name evidence="1" type="ORF">UU72_C0019G0022</name>
</gene>
<accession>A0A0G0WWN0</accession>
<dbReference type="EMBL" id="LCBS01000019">
    <property type="protein sequence ID" value="KKS16557.1"/>
    <property type="molecule type" value="Genomic_DNA"/>
</dbReference>
<evidence type="ECO:0000313" key="1">
    <source>
        <dbReference type="EMBL" id="KKS16557.1"/>
    </source>
</evidence>
<protein>
    <submittedName>
        <fullName evidence="1">FG-GAP repeat-calx-beta protein</fullName>
    </submittedName>
</protein>
<proteinExistence type="predicted"/>
<reference evidence="1 2" key="1">
    <citation type="journal article" date="2015" name="Nature">
        <title>rRNA introns, odd ribosomes, and small enigmatic genomes across a large radiation of phyla.</title>
        <authorList>
            <person name="Brown C.T."/>
            <person name="Hug L.A."/>
            <person name="Thomas B.C."/>
            <person name="Sharon I."/>
            <person name="Castelle C.J."/>
            <person name="Singh A."/>
            <person name="Wilkins M.J."/>
            <person name="Williams K.H."/>
            <person name="Banfield J.F."/>
        </authorList>
    </citation>
    <scope>NUCLEOTIDE SEQUENCE [LARGE SCALE GENOMIC DNA]</scope>
</reference>
<dbReference type="PATRIC" id="fig|1619112.3.peg.700"/>